<evidence type="ECO:0000313" key="2">
    <source>
        <dbReference type="EMBL" id="MDT0382399.1"/>
    </source>
</evidence>
<accession>A0ABU2P079</accession>
<dbReference type="EMBL" id="JAVREQ010000036">
    <property type="protein sequence ID" value="MDT0382399.1"/>
    <property type="molecule type" value="Genomic_DNA"/>
</dbReference>
<name>A0ABU2P079_9ACTN</name>
<keyword evidence="3" id="KW-1185">Reference proteome</keyword>
<gene>
    <name evidence="2" type="ORF">RM572_26930</name>
</gene>
<dbReference type="RefSeq" id="WP_311675991.1">
    <property type="nucleotide sequence ID" value="NZ_JAVREQ010000036.1"/>
</dbReference>
<comment type="caution">
    <text evidence="2">The sequence shown here is derived from an EMBL/GenBank/DDBJ whole genome shotgun (WGS) entry which is preliminary data.</text>
</comment>
<organism evidence="2 3">
    <name type="scientific">Streptomyces hazeniae</name>
    <dbReference type="NCBI Taxonomy" id="3075538"/>
    <lineage>
        <taxon>Bacteria</taxon>
        <taxon>Bacillati</taxon>
        <taxon>Actinomycetota</taxon>
        <taxon>Actinomycetes</taxon>
        <taxon>Kitasatosporales</taxon>
        <taxon>Streptomycetaceae</taxon>
        <taxon>Streptomyces</taxon>
    </lineage>
</organism>
<protein>
    <submittedName>
        <fullName evidence="2">Uncharacterized protein</fullName>
    </submittedName>
</protein>
<proteinExistence type="predicted"/>
<feature type="region of interest" description="Disordered" evidence="1">
    <location>
        <begin position="1"/>
        <end position="24"/>
    </location>
</feature>
<sequence>MNARPAGSTRTEYAAIPTTYTSPAARRHAEMIRRQQADAERARPLPTNVDEFRAAPYELRARLALEQPDRYQEFARAEATP</sequence>
<evidence type="ECO:0000313" key="3">
    <source>
        <dbReference type="Proteomes" id="UP001183414"/>
    </source>
</evidence>
<dbReference type="Proteomes" id="UP001183414">
    <property type="component" value="Unassembled WGS sequence"/>
</dbReference>
<evidence type="ECO:0000256" key="1">
    <source>
        <dbReference type="SAM" id="MobiDB-lite"/>
    </source>
</evidence>
<reference evidence="3" key="1">
    <citation type="submission" date="2023-07" db="EMBL/GenBank/DDBJ databases">
        <title>30 novel species of actinomycetes from the DSMZ collection.</title>
        <authorList>
            <person name="Nouioui I."/>
        </authorList>
    </citation>
    <scope>NUCLEOTIDE SEQUENCE [LARGE SCALE GENOMIC DNA]</scope>
    <source>
        <strain evidence="3">DSM 42041</strain>
    </source>
</reference>